<evidence type="ECO:0000256" key="4">
    <source>
        <dbReference type="ARBA" id="ARBA00008819"/>
    </source>
</evidence>
<dbReference type="InterPro" id="IPR006124">
    <property type="entry name" value="Metalloenzyme"/>
</dbReference>
<comment type="pathway">
    <text evidence="3">Carbohydrate degradation; glycolysis; pyruvate from D-glyceraldehyde 3-phosphate: step 3/5.</text>
</comment>
<sequence length="564" mass="62024">MSADMADVNPSSEWKLKPHPVLPSGKPCVVCILDGFGENKYKDEYNAVHSARTPNVDKLRENAERCRFVQAHGTWVGLPSNDDMGNSEVGHNAIGSGKVYKQGASLVDAALESGDLFKGDGFAHVKQAFEGHTLHLIGLLSNGGVHARYEQLKQLFQGAYEHGAKRIRLHILTDGRDVPDGSSIEFVGQLEKDLEQLRAKGCDALIASGGGRMHVTMDRYEADWEIVERGWKAHVLGEAPHTFTKALDAVTELRKLPKANDQYLEPFVIVDGEGKAVGTVQDGDAVVLFNYRSDRMVEISKAFEYENFSAFDRVRYPKDLKFAGMLQYDGDLKLPKNYLVPPPFIERTSGEYMVKNGLSIFACSETQKFGHVTFFWNGNRSGYFDEKRETYVEIPSDKCPFNEKPDMKTREITEAGIAALKSGKYDLLRINYASPDMVGHTGSLEATIRACETCDECLGELLAEVDKLGGVYLVCSDHGNADDMVQRNKKTGQPLQDANGVNMALTSHTLAPVMVAVGGAGLKDSVKMRDDLPEAGIASITATFINLCGYEAPSDYCPTLIKTD</sequence>
<comment type="catalytic activity">
    <reaction evidence="1">
        <text>(2R)-2-phosphoglycerate = (2R)-3-phosphoglycerate</text>
        <dbReference type="Rhea" id="RHEA:15901"/>
        <dbReference type="ChEBI" id="CHEBI:58272"/>
        <dbReference type="ChEBI" id="CHEBI:58289"/>
        <dbReference type="EC" id="5.4.2.12"/>
    </reaction>
</comment>
<keyword evidence="6 12" id="KW-0479">Metal-binding</keyword>
<dbReference type="InterPro" id="IPR011258">
    <property type="entry name" value="BPG-indep_PGM_N"/>
</dbReference>
<evidence type="ECO:0000259" key="14">
    <source>
        <dbReference type="Pfam" id="PF06415"/>
    </source>
</evidence>
<dbReference type="GO" id="GO:0005737">
    <property type="term" value="C:cytoplasm"/>
    <property type="evidence" value="ECO:0007669"/>
    <property type="project" value="InterPro"/>
</dbReference>
<feature type="domain" description="BPG-independent PGAM N-terminal" evidence="14">
    <location>
        <begin position="107"/>
        <end position="329"/>
    </location>
</feature>
<feature type="binding site" evidence="11">
    <location>
        <position position="368"/>
    </location>
    <ligand>
        <name>substrate</name>
    </ligand>
</feature>
<feature type="binding site" evidence="11">
    <location>
        <position position="212"/>
    </location>
    <ligand>
        <name>substrate</name>
    </ligand>
</feature>
<evidence type="ECO:0000256" key="9">
    <source>
        <dbReference type="ARBA" id="ARBA00023235"/>
    </source>
</evidence>
<feature type="binding site" evidence="11">
    <location>
        <position position="146"/>
    </location>
    <ligand>
        <name>substrate</name>
    </ligand>
</feature>
<feature type="binding site" evidence="12">
    <location>
        <position position="478"/>
    </location>
    <ligand>
        <name>Mn(2+)</name>
        <dbReference type="ChEBI" id="CHEBI:29035"/>
        <label>2</label>
    </ligand>
</feature>
<feature type="binding site" evidence="12">
    <location>
        <position position="34"/>
    </location>
    <ligand>
        <name>Mn(2+)</name>
        <dbReference type="ChEBI" id="CHEBI:29035"/>
        <label>2</label>
    </ligand>
</feature>
<dbReference type="InterPro" id="IPR017850">
    <property type="entry name" value="Alkaline_phosphatase_core_sf"/>
</dbReference>
<dbReference type="Gene3D" id="3.40.720.10">
    <property type="entry name" value="Alkaline Phosphatase, subunit A"/>
    <property type="match status" value="1"/>
</dbReference>
<evidence type="ECO:0000256" key="5">
    <source>
        <dbReference type="ARBA" id="ARBA00012026"/>
    </source>
</evidence>
<comment type="cofactor">
    <cofactor evidence="2">
        <name>Mn(2+)</name>
        <dbReference type="ChEBI" id="CHEBI:29035"/>
    </cofactor>
</comment>
<evidence type="ECO:0000256" key="10">
    <source>
        <dbReference type="PIRSR" id="PIRSR001492-1"/>
    </source>
</evidence>
<name>A0A7S3CFV7_9CHLO</name>
<feature type="binding site" evidence="12">
    <location>
        <position position="508"/>
    </location>
    <ligand>
        <name>Mn(2+)</name>
        <dbReference type="ChEBI" id="CHEBI:29035"/>
        <label>1</label>
    </ligand>
</feature>
<dbReference type="CDD" id="cd16010">
    <property type="entry name" value="iPGM"/>
    <property type="match status" value="1"/>
</dbReference>
<dbReference type="GO" id="GO:0030145">
    <property type="term" value="F:manganese ion binding"/>
    <property type="evidence" value="ECO:0007669"/>
    <property type="project" value="InterPro"/>
</dbReference>
<dbReference type="PIRSF" id="PIRSF001492">
    <property type="entry name" value="IPGAM"/>
    <property type="match status" value="1"/>
</dbReference>
<feature type="binding site" evidence="12">
    <location>
        <position position="440"/>
    </location>
    <ligand>
        <name>Mn(2+)</name>
        <dbReference type="ChEBI" id="CHEBI:29035"/>
        <label>1</label>
    </ligand>
</feature>
<dbReference type="Pfam" id="PF06415">
    <property type="entry name" value="iPGM_N"/>
    <property type="match status" value="1"/>
</dbReference>
<dbReference type="SUPFAM" id="SSF53649">
    <property type="entry name" value="Alkaline phosphatase-like"/>
    <property type="match status" value="1"/>
</dbReference>
<dbReference type="Gene3D" id="3.40.1450.10">
    <property type="entry name" value="BPG-independent phosphoglycerate mutase, domain B"/>
    <property type="match status" value="1"/>
</dbReference>
<feature type="binding site" evidence="11">
    <location>
        <position position="219"/>
    </location>
    <ligand>
        <name>substrate</name>
    </ligand>
</feature>
<evidence type="ECO:0000256" key="11">
    <source>
        <dbReference type="PIRSR" id="PIRSR001492-2"/>
    </source>
</evidence>
<evidence type="ECO:0000256" key="6">
    <source>
        <dbReference type="ARBA" id="ARBA00022723"/>
    </source>
</evidence>
<reference evidence="15" key="1">
    <citation type="submission" date="2021-01" db="EMBL/GenBank/DDBJ databases">
        <authorList>
            <person name="Corre E."/>
            <person name="Pelletier E."/>
            <person name="Niang G."/>
            <person name="Scheremetjew M."/>
            <person name="Finn R."/>
            <person name="Kale V."/>
            <person name="Holt S."/>
            <person name="Cochrane G."/>
            <person name="Meng A."/>
            <person name="Brown T."/>
            <person name="Cohen L."/>
        </authorList>
    </citation>
    <scope>NUCLEOTIDE SEQUENCE</scope>
    <source>
        <strain evidence="15">RCC1871</strain>
    </source>
</reference>
<evidence type="ECO:0000313" key="15">
    <source>
        <dbReference type="EMBL" id="CAE0194618.1"/>
    </source>
</evidence>
<keyword evidence="17" id="KW-1185">Reference proteome</keyword>
<keyword evidence="9" id="KW-0413">Isomerase</keyword>
<evidence type="ECO:0000256" key="1">
    <source>
        <dbReference type="ARBA" id="ARBA00000370"/>
    </source>
</evidence>
<dbReference type="Proteomes" id="UP001472866">
    <property type="component" value="Chromosome 19"/>
</dbReference>
<dbReference type="GO" id="GO:0004619">
    <property type="term" value="F:phosphoglycerate mutase activity"/>
    <property type="evidence" value="ECO:0007669"/>
    <property type="project" value="UniProtKB-EC"/>
</dbReference>
<gene>
    <name evidence="15" type="ORF">CROS1456_LOCUS7709</name>
    <name evidence="16" type="ORF">HKI87_19g88640</name>
</gene>
<dbReference type="Pfam" id="PF01676">
    <property type="entry name" value="Metalloenzyme"/>
    <property type="match status" value="1"/>
</dbReference>
<protein>
    <recommendedName>
        <fullName evidence="5">phosphoglycerate mutase (2,3-diphosphoglycerate-independent)</fullName>
        <ecNumber evidence="5">5.4.2.12</ecNumber>
    </recommendedName>
</protein>
<dbReference type="EMBL" id="CP151519">
    <property type="protein sequence ID" value="WZN67291.1"/>
    <property type="molecule type" value="Genomic_DNA"/>
</dbReference>
<evidence type="ECO:0000256" key="12">
    <source>
        <dbReference type="PIRSR" id="PIRSR001492-3"/>
    </source>
</evidence>
<feature type="binding site" evidence="11">
    <location>
        <begin position="176"/>
        <end position="177"/>
    </location>
    <ligand>
        <name>substrate</name>
    </ligand>
</feature>
<organism evidence="15">
    <name type="scientific">Chloropicon roscoffensis</name>
    <dbReference type="NCBI Taxonomy" id="1461544"/>
    <lineage>
        <taxon>Eukaryota</taxon>
        <taxon>Viridiplantae</taxon>
        <taxon>Chlorophyta</taxon>
        <taxon>Chloropicophyceae</taxon>
        <taxon>Chloropicales</taxon>
        <taxon>Chloropicaceae</taxon>
        <taxon>Chloropicon</taxon>
    </lineage>
</organism>
<evidence type="ECO:0000256" key="2">
    <source>
        <dbReference type="ARBA" id="ARBA00001936"/>
    </source>
</evidence>
<keyword evidence="7" id="KW-0324">Glycolysis</keyword>
<evidence type="ECO:0000259" key="13">
    <source>
        <dbReference type="Pfam" id="PF01676"/>
    </source>
</evidence>
<feature type="domain" description="Metalloenzyme" evidence="13">
    <location>
        <begin position="26"/>
        <end position="550"/>
    </location>
</feature>
<feature type="binding site" evidence="12">
    <location>
        <position position="477"/>
    </location>
    <ligand>
        <name>Mn(2+)</name>
        <dbReference type="ChEBI" id="CHEBI:29035"/>
        <label>2</label>
    </ligand>
</feature>
<feature type="binding site" evidence="12">
    <location>
        <position position="87"/>
    </location>
    <ligand>
        <name>Mn(2+)</name>
        <dbReference type="ChEBI" id="CHEBI:29035"/>
        <label>2</label>
    </ligand>
</feature>
<feature type="binding site" evidence="11">
    <location>
        <begin position="292"/>
        <end position="295"/>
    </location>
    <ligand>
        <name>substrate</name>
    </ligand>
</feature>
<dbReference type="UniPathway" id="UPA00109">
    <property type="reaction ID" value="UER00186"/>
</dbReference>
<evidence type="ECO:0000313" key="17">
    <source>
        <dbReference type="Proteomes" id="UP001472866"/>
    </source>
</evidence>
<dbReference type="PANTHER" id="PTHR31637:SF0">
    <property type="entry name" value="2,3-BISPHOSPHOGLYCERATE-INDEPENDENT PHOSPHOGLYCERATE MUTASE"/>
    <property type="match status" value="1"/>
</dbReference>
<dbReference type="NCBIfam" id="TIGR01307">
    <property type="entry name" value="pgm_bpd_ind"/>
    <property type="match status" value="1"/>
</dbReference>
<comment type="similarity">
    <text evidence="4">Belongs to the BPG-independent phosphoglycerate mutase family.</text>
</comment>
<dbReference type="GO" id="GO:0010037">
    <property type="term" value="P:response to carbon dioxide"/>
    <property type="evidence" value="ECO:0007669"/>
    <property type="project" value="UniProtKB-ARBA"/>
</dbReference>
<feature type="binding site" evidence="12">
    <location>
        <position position="436"/>
    </location>
    <ligand>
        <name>Mn(2+)</name>
        <dbReference type="ChEBI" id="CHEBI:29035"/>
        <label>1</label>
    </ligand>
</feature>
<evidence type="ECO:0000256" key="8">
    <source>
        <dbReference type="ARBA" id="ARBA00023211"/>
    </source>
</evidence>
<dbReference type="GO" id="GO:0006096">
    <property type="term" value="P:glycolytic process"/>
    <property type="evidence" value="ECO:0007669"/>
    <property type="project" value="UniProtKB-UniPathway"/>
</dbReference>
<dbReference type="EMBL" id="HBHZ01010037">
    <property type="protein sequence ID" value="CAE0194618.1"/>
    <property type="molecule type" value="Transcribed_RNA"/>
</dbReference>
<dbReference type="SUPFAM" id="SSF64158">
    <property type="entry name" value="2,3-Bisphosphoglycerate-independent phosphoglycerate mutase, substrate-binding domain"/>
    <property type="match status" value="1"/>
</dbReference>
<evidence type="ECO:0000256" key="7">
    <source>
        <dbReference type="ARBA" id="ARBA00023152"/>
    </source>
</evidence>
<reference evidence="16 17" key="2">
    <citation type="submission" date="2024-03" db="EMBL/GenBank/DDBJ databases">
        <title>Complete genome sequence of the green alga Chloropicon roscoffensis RCC1871.</title>
        <authorList>
            <person name="Lemieux C."/>
            <person name="Pombert J.-F."/>
            <person name="Otis C."/>
            <person name="Turmel M."/>
        </authorList>
    </citation>
    <scope>NUCLEOTIDE SEQUENCE [LARGE SCALE GENOMIC DNA]</scope>
    <source>
        <strain evidence="16 17">RCC1871</strain>
    </source>
</reference>
<dbReference type="FunFam" id="3.40.1450.10:FF:000002">
    <property type="entry name" value="2,3-bisphosphoglycerate-independent phosphoglycerate mutase"/>
    <property type="match status" value="1"/>
</dbReference>
<accession>A0A7S3CFV7</accession>
<feature type="active site" description="Phosphoserine intermediate" evidence="10">
    <location>
        <position position="87"/>
    </location>
</feature>
<dbReference type="AlphaFoldDB" id="A0A7S3CFV7"/>
<dbReference type="EC" id="5.4.2.12" evidence="5"/>
<dbReference type="InterPro" id="IPR036646">
    <property type="entry name" value="PGAM_B_sf"/>
</dbReference>
<proteinExistence type="inferred from homology"/>
<evidence type="ECO:0000256" key="3">
    <source>
        <dbReference type="ARBA" id="ARBA00004798"/>
    </source>
</evidence>
<evidence type="ECO:0000313" key="16">
    <source>
        <dbReference type="EMBL" id="WZN67291.1"/>
    </source>
</evidence>
<dbReference type="InterPro" id="IPR005995">
    <property type="entry name" value="Pgm_bpd_ind"/>
</dbReference>
<dbReference type="GO" id="GO:0006007">
    <property type="term" value="P:glucose catabolic process"/>
    <property type="evidence" value="ECO:0007669"/>
    <property type="project" value="InterPro"/>
</dbReference>
<keyword evidence="8 12" id="KW-0464">Manganese</keyword>
<dbReference type="PANTHER" id="PTHR31637">
    <property type="entry name" value="2,3-BISPHOSPHOGLYCERATE-INDEPENDENT PHOSPHOGLYCERATE MUTASE"/>
    <property type="match status" value="1"/>
</dbReference>